<dbReference type="RefSeq" id="WP_114370696.1">
    <property type="nucleotide sequence ID" value="NZ_QPEX01000037.1"/>
</dbReference>
<dbReference type="OrthoDB" id="9959166at2"/>
<dbReference type="EMBL" id="QPEX01000037">
    <property type="protein sequence ID" value="RCS43959.1"/>
    <property type="molecule type" value="Genomic_DNA"/>
</dbReference>
<reference evidence="1 2" key="1">
    <citation type="submission" date="2018-07" db="EMBL/GenBank/DDBJ databases">
        <title>Comparative genomes isolates from brazilian mangrove.</title>
        <authorList>
            <person name="De Araujo J.E."/>
            <person name="Taketani R.G."/>
            <person name="Silva M.C.P."/>
            <person name="Lourenco M.V."/>
            <person name="Oliveira V.M."/>
            <person name="Andreote F.D."/>
        </authorList>
    </citation>
    <scope>NUCLEOTIDE SEQUENCE [LARGE SCALE GENOMIC DNA]</scope>
    <source>
        <strain evidence="1 2">HEX PRIS-MGV</strain>
    </source>
</reference>
<dbReference type="AlphaFoldDB" id="A0A368KMQ2"/>
<name>A0A368KMQ2_9BACT</name>
<dbReference type="Proteomes" id="UP000253562">
    <property type="component" value="Unassembled WGS sequence"/>
</dbReference>
<evidence type="ECO:0000313" key="2">
    <source>
        <dbReference type="Proteomes" id="UP000253562"/>
    </source>
</evidence>
<organism evidence="1 2">
    <name type="scientific">Bremerella cremea</name>
    <dbReference type="NCBI Taxonomy" id="1031537"/>
    <lineage>
        <taxon>Bacteria</taxon>
        <taxon>Pseudomonadati</taxon>
        <taxon>Planctomycetota</taxon>
        <taxon>Planctomycetia</taxon>
        <taxon>Pirellulales</taxon>
        <taxon>Pirellulaceae</taxon>
        <taxon>Bremerella</taxon>
    </lineage>
</organism>
<sequence length="97" mass="10472">MSSLTLGGLIMLIAGLIWKLMPNRTTPPNLPLPPVELKEALPGTTEANSAPTRSEAFAAWLKIEQAMRAQNATPEQIRAAGLACLTPLIVEKPRDEK</sequence>
<accession>A0A368KMQ2</accession>
<gene>
    <name evidence="1" type="ORF">DTL42_18405</name>
</gene>
<comment type="caution">
    <text evidence="1">The sequence shown here is derived from an EMBL/GenBank/DDBJ whole genome shotgun (WGS) entry which is preliminary data.</text>
</comment>
<evidence type="ECO:0000313" key="1">
    <source>
        <dbReference type="EMBL" id="RCS43959.1"/>
    </source>
</evidence>
<protein>
    <submittedName>
        <fullName evidence="1">Uncharacterized protein</fullName>
    </submittedName>
</protein>
<proteinExistence type="predicted"/>